<accession>A0A2I1CNE6</accession>
<evidence type="ECO:0000313" key="1">
    <source>
        <dbReference type="EMBL" id="PKX99150.1"/>
    </source>
</evidence>
<sequence length="84" mass="9606">MKGILAVKNSLYDAFPVLVCQIVSLIHSTPYLVRYVSSRYLHCEIFRASKKNFIHLLKSLVCLKFYKGHLSSLHISIKQARLGV</sequence>
<name>A0A2I1CNE6_ASPN1</name>
<protein>
    <submittedName>
        <fullName evidence="1">Uncharacterized protein</fullName>
    </submittedName>
</protein>
<gene>
    <name evidence="1" type="ORF">P174DRAFT_437596</name>
</gene>
<reference evidence="2" key="1">
    <citation type="journal article" date="2018" name="Proc. Natl. Acad. Sci. U.S.A.">
        <title>Linking secondary metabolites to gene clusters through genome sequencing of six diverse Aspergillus species.</title>
        <authorList>
            <person name="Kaerboelling I."/>
            <person name="Vesth T.C."/>
            <person name="Frisvad J.C."/>
            <person name="Nybo J.L."/>
            <person name="Theobald S."/>
            <person name="Kuo A."/>
            <person name="Bowyer P."/>
            <person name="Matsuda Y."/>
            <person name="Mondo S."/>
            <person name="Lyhne E.K."/>
            <person name="Kogle M.E."/>
            <person name="Clum A."/>
            <person name="Lipzen A."/>
            <person name="Salamov A."/>
            <person name="Ngan C.Y."/>
            <person name="Daum C."/>
            <person name="Chiniquy J."/>
            <person name="Barry K."/>
            <person name="LaButti K."/>
            <person name="Haridas S."/>
            <person name="Simmons B.A."/>
            <person name="Magnuson J.K."/>
            <person name="Mortensen U.H."/>
            <person name="Larsen T.O."/>
            <person name="Grigoriev I.V."/>
            <person name="Baker S.E."/>
            <person name="Andersen M.R."/>
        </authorList>
    </citation>
    <scope>NUCLEOTIDE SEQUENCE [LARGE SCALE GENOMIC DNA]</scope>
    <source>
        <strain evidence="2">IBT 16806</strain>
    </source>
</reference>
<organism evidence="1 2">
    <name type="scientific">Aspergillus novofumigatus (strain IBT 16806)</name>
    <dbReference type="NCBI Taxonomy" id="1392255"/>
    <lineage>
        <taxon>Eukaryota</taxon>
        <taxon>Fungi</taxon>
        <taxon>Dikarya</taxon>
        <taxon>Ascomycota</taxon>
        <taxon>Pezizomycotina</taxon>
        <taxon>Eurotiomycetes</taxon>
        <taxon>Eurotiomycetidae</taxon>
        <taxon>Eurotiales</taxon>
        <taxon>Aspergillaceae</taxon>
        <taxon>Aspergillus</taxon>
        <taxon>Aspergillus subgen. Fumigati</taxon>
    </lineage>
</organism>
<dbReference type="AlphaFoldDB" id="A0A2I1CNE6"/>
<dbReference type="EMBL" id="MSZS01000001">
    <property type="protein sequence ID" value="PKX99150.1"/>
    <property type="molecule type" value="Genomic_DNA"/>
</dbReference>
<dbReference type="Proteomes" id="UP000234474">
    <property type="component" value="Unassembled WGS sequence"/>
</dbReference>
<dbReference type="VEuPathDB" id="FungiDB:P174DRAFT_437596"/>
<keyword evidence="2" id="KW-1185">Reference proteome</keyword>
<dbReference type="GeneID" id="36533664"/>
<dbReference type="RefSeq" id="XP_024687745.1">
    <property type="nucleotide sequence ID" value="XM_024826339.1"/>
</dbReference>
<evidence type="ECO:0000313" key="2">
    <source>
        <dbReference type="Proteomes" id="UP000234474"/>
    </source>
</evidence>
<comment type="caution">
    <text evidence="1">The sequence shown here is derived from an EMBL/GenBank/DDBJ whole genome shotgun (WGS) entry which is preliminary data.</text>
</comment>
<proteinExistence type="predicted"/>